<reference evidence="2 3" key="1">
    <citation type="journal article" date="2019" name="Sci. Transl. Med.">
        <title>Quorum sensing between bacterial species on the skin protects against epidermal injury in atopic dermatitis.</title>
        <authorList>
            <person name="Williams M.R."/>
        </authorList>
    </citation>
    <scope>NUCLEOTIDE SEQUENCE [LARGE SCALE GENOMIC DNA]</scope>
    <source>
        <strain evidence="2 3">H8</strain>
    </source>
</reference>
<sequence>MNKSEQGLNIIDFILFTPLIILFFINILIFTHLIHVSAFYSNLLSIINSALLMIGWIRMIYKDKTS</sequence>
<evidence type="ECO:0000313" key="3">
    <source>
        <dbReference type="Proteomes" id="UP000291949"/>
    </source>
</evidence>
<protein>
    <submittedName>
        <fullName evidence="2">Uncharacterized protein</fullName>
    </submittedName>
</protein>
<dbReference type="AlphaFoldDB" id="A0A7Z7YV83"/>
<gene>
    <name evidence="2" type="ORF">EQ811_08530</name>
</gene>
<feature type="transmembrane region" description="Helical" evidence="1">
    <location>
        <begin position="12"/>
        <end position="34"/>
    </location>
</feature>
<evidence type="ECO:0000313" key="2">
    <source>
        <dbReference type="EMBL" id="TBW76896.1"/>
    </source>
</evidence>
<feature type="transmembrane region" description="Helical" evidence="1">
    <location>
        <begin position="40"/>
        <end position="61"/>
    </location>
</feature>
<accession>A0A7Z7YV83</accession>
<comment type="caution">
    <text evidence="2">The sequence shown here is derived from an EMBL/GenBank/DDBJ whole genome shotgun (WGS) entry which is preliminary data.</text>
</comment>
<name>A0A7Z7YV83_STACP</name>
<dbReference type="EMBL" id="SCHC01000002">
    <property type="protein sequence ID" value="TBW76896.1"/>
    <property type="molecule type" value="Genomic_DNA"/>
</dbReference>
<dbReference type="RefSeq" id="WP_037550670.1">
    <property type="nucleotide sequence ID" value="NZ_CP134832.1"/>
</dbReference>
<evidence type="ECO:0000256" key="1">
    <source>
        <dbReference type="SAM" id="Phobius"/>
    </source>
</evidence>
<dbReference type="Proteomes" id="UP000291949">
    <property type="component" value="Unassembled WGS sequence"/>
</dbReference>
<keyword evidence="1" id="KW-1133">Transmembrane helix</keyword>
<organism evidence="2 3">
    <name type="scientific">Staphylococcus capitis</name>
    <dbReference type="NCBI Taxonomy" id="29388"/>
    <lineage>
        <taxon>Bacteria</taxon>
        <taxon>Bacillati</taxon>
        <taxon>Bacillota</taxon>
        <taxon>Bacilli</taxon>
        <taxon>Bacillales</taxon>
        <taxon>Staphylococcaceae</taxon>
        <taxon>Staphylococcus</taxon>
    </lineage>
</organism>
<keyword evidence="1" id="KW-0812">Transmembrane</keyword>
<keyword evidence="1" id="KW-0472">Membrane</keyword>
<proteinExistence type="predicted"/>